<name>A0AAD6NKX2_DREDA</name>
<feature type="compositionally biased region" description="Pro residues" evidence="1">
    <location>
        <begin position="87"/>
        <end position="106"/>
    </location>
</feature>
<evidence type="ECO:0000313" key="2">
    <source>
        <dbReference type="EMBL" id="KAJ6262269.1"/>
    </source>
</evidence>
<proteinExistence type="predicted"/>
<protein>
    <submittedName>
        <fullName evidence="2">Uncharacterized protein</fullName>
    </submittedName>
</protein>
<reference evidence="2" key="1">
    <citation type="submission" date="2023-01" db="EMBL/GenBank/DDBJ databases">
        <title>The chitinases involved in constricting ring structure development in the nematode-trapping fungus Drechslerella dactyloides.</title>
        <authorList>
            <person name="Wang R."/>
            <person name="Zhang L."/>
            <person name="Tang P."/>
            <person name="Li S."/>
            <person name="Liang L."/>
        </authorList>
    </citation>
    <scope>NUCLEOTIDE SEQUENCE</scope>
    <source>
        <strain evidence="2">YMF1.00031</strain>
    </source>
</reference>
<keyword evidence="3" id="KW-1185">Reference proteome</keyword>
<comment type="caution">
    <text evidence="2">The sequence shown here is derived from an EMBL/GenBank/DDBJ whole genome shotgun (WGS) entry which is preliminary data.</text>
</comment>
<evidence type="ECO:0000313" key="3">
    <source>
        <dbReference type="Proteomes" id="UP001221413"/>
    </source>
</evidence>
<dbReference type="Proteomes" id="UP001221413">
    <property type="component" value="Unassembled WGS sequence"/>
</dbReference>
<accession>A0AAD6NKX2</accession>
<organism evidence="2 3">
    <name type="scientific">Drechslerella dactyloides</name>
    <name type="common">Nematode-trapping fungus</name>
    <name type="synonym">Arthrobotrys dactyloides</name>
    <dbReference type="NCBI Taxonomy" id="74499"/>
    <lineage>
        <taxon>Eukaryota</taxon>
        <taxon>Fungi</taxon>
        <taxon>Dikarya</taxon>
        <taxon>Ascomycota</taxon>
        <taxon>Pezizomycotina</taxon>
        <taxon>Orbiliomycetes</taxon>
        <taxon>Orbiliales</taxon>
        <taxon>Orbiliaceae</taxon>
        <taxon>Drechslerella</taxon>
    </lineage>
</organism>
<dbReference type="AlphaFoldDB" id="A0AAD6NKX2"/>
<feature type="region of interest" description="Disordered" evidence="1">
    <location>
        <begin position="78"/>
        <end position="106"/>
    </location>
</feature>
<dbReference type="EMBL" id="JAQGDS010000003">
    <property type="protein sequence ID" value="KAJ6262269.1"/>
    <property type="molecule type" value="Genomic_DNA"/>
</dbReference>
<evidence type="ECO:0000256" key="1">
    <source>
        <dbReference type="SAM" id="MobiDB-lite"/>
    </source>
</evidence>
<sequence>MRRSPTGQEAEAKGADVFDTLQPTCCTMKNPIIDHCIYRSRPHQIPYKPPSKTKSIRTFLLRLPHPFAMAADASSLSACNGAQNTRPIPPSPGPPPNRPLPPIPSK</sequence>
<gene>
    <name evidence="2" type="ORF">Dda_3075</name>
</gene>